<dbReference type="EMBL" id="CAJNOM010000088">
    <property type="protein sequence ID" value="CAF1021430.1"/>
    <property type="molecule type" value="Genomic_DNA"/>
</dbReference>
<dbReference type="Proteomes" id="UP000663877">
    <property type="component" value="Unassembled WGS sequence"/>
</dbReference>
<name>A0A814I9I9_9BILA</name>
<comment type="caution">
    <text evidence="1">The sequence shown here is derived from an EMBL/GenBank/DDBJ whole genome shotgun (WGS) entry which is preliminary data.</text>
</comment>
<evidence type="ECO:0000313" key="1">
    <source>
        <dbReference type="EMBL" id="CAF1021430.1"/>
    </source>
</evidence>
<evidence type="ECO:0000313" key="2">
    <source>
        <dbReference type="EMBL" id="CAF1111462.1"/>
    </source>
</evidence>
<gene>
    <name evidence="2" type="ORF">BJG266_LOCUS21916</name>
    <name evidence="1" type="ORF">QVE165_LOCUS16024</name>
</gene>
<evidence type="ECO:0000313" key="3">
    <source>
        <dbReference type="Proteomes" id="UP000663832"/>
    </source>
</evidence>
<accession>A0A814I9I9</accession>
<keyword evidence="3" id="KW-1185">Reference proteome</keyword>
<sequence length="204" mass="24003">MLTTSENFPEQFLRVQKQFKEWSSFDQLYATVELTRTFQLSYSHFLFQLFQSHILNQNDDIFNHIVDDANSPDKILCTLQLYLPLISTKTINEKLLDAYRDVLIFLDLNLINSTKFSYTEQQLINFCQQIYFFIQTNSSLIRLLSHVPKLSNLIQRKKFPPPSEKQQSCHQPLQRFSSIRSRDQPLKNFVSESAHTSISQQLTS</sequence>
<protein>
    <submittedName>
        <fullName evidence="1">Uncharacterized protein</fullName>
    </submittedName>
</protein>
<reference evidence="1" key="1">
    <citation type="submission" date="2021-02" db="EMBL/GenBank/DDBJ databases">
        <authorList>
            <person name="Nowell W R."/>
        </authorList>
    </citation>
    <scope>NUCLEOTIDE SEQUENCE</scope>
</reference>
<dbReference type="EMBL" id="CAJNOI010000134">
    <property type="protein sequence ID" value="CAF1111462.1"/>
    <property type="molecule type" value="Genomic_DNA"/>
</dbReference>
<organism evidence="1 3">
    <name type="scientific">Adineta steineri</name>
    <dbReference type="NCBI Taxonomy" id="433720"/>
    <lineage>
        <taxon>Eukaryota</taxon>
        <taxon>Metazoa</taxon>
        <taxon>Spiralia</taxon>
        <taxon>Gnathifera</taxon>
        <taxon>Rotifera</taxon>
        <taxon>Eurotatoria</taxon>
        <taxon>Bdelloidea</taxon>
        <taxon>Adinetida</taxon>
        <taxon>Adinetidae</taxon>
        <taxon>Adineta</taxon>
    </lineage>
</organism>
<dbReference type="Proteomes" id="UP000663832">
    <property type="component" value="Unassembled WGS sequence"/>
</dbReference>
<dbReference type="AlphaFoldDB" id="A0A814I9I9"/>
<proteinExistence type="predicted"/>